<keyword evidence="2" id="KW-1185">Reference proteome</keyword>
<name>C1D8C6_LARHH</name>
<evidence type="ECO:0000313" key="1">
    <source>
        <dbReference type="EMBL" id="ACO74716.1"/>
    </source>
</evidence>
<dbReference type="RefSeq" id="WP_012697202.1">
    <property type="nucleotide sequence ID" value="NC_012559.1"/>
</dbReference>
<proteinExistence type="predicted"/>
<dbReference type="HOGENOM" id="CLU_2193634_0_0_4"/>
<sequence length="108" mass="11408">MSAARNASNRVVSSGRFGVTCSTGEGHVTVSRDGDLHSMLDARTSQLASLTALLSCAGGDHSPLIYVDARITEEVLWLLDDLANEISELVSIARIEPAVGNARIREAA</sequence>
<evidence type="ECO:0000313" key="2">
    <source>
        <dbReference type="Proteomes" id="UP000002010"/>
    </source>
</evidence>
<dbReference type="EMBL" id="CP001154">
    <property type="protein sequence ID" value="ACO74716.1"/>
    <property type="molecule type" value="Genomic_DNA"/>
</dbReference>
<gene>
    <name evidence="1" type="ordered locus">LHK_01731</name>
</gene>
<dbReference type="Proteomes" id="UP000002010">
    <property type="component" value="Chromosome"/>
</dbReference>
<reference evidence="1 2" key="1">
    <citation type="journal article" date="2009" name="PLoS Genet.">
        <title>The complete genome and proteome of Laribacter hongkongensis reveal potential mechanisms for adaptations to different temperatures and habitats.</title>
        <authorList>
            <person name="Woo P.C."/>
            <person name="Lau S.K."/>
            <person name="Tse H."/>
            <person name="Teng J.L."/>
            <person name="Curreem S.O."/>
            <person name="Tsang A.K."/>
            <person name="Fan R.Y."/>
            <person name="Wong G.K."/>
            <person name="Huang Y."/>
            <person name="Loman N.J."/>
            <person name="Snyder L.A."/>
            <person name="Cai J.J."/>
            <person name="Huang J.D."/>
            <person name="Mak W."/>
            <person name="Pallen M.J."/>
            <person name="Lok S."/>
            <person name="Yuen K.Y."/>
        </authorList>
    </citation>
    <scope>NUCLEOTIDE SEQUENCE [LARGE SCALE GENOMIC DNA]</scope>
    <source>
        <strain evidence="1 2">HLHK9</strain>
    </source>
</reference>
<dbReference type="KEGG" id="lhk:LHK_01731"/>
<accession>C1D8C6</accession>
<organism evidence="1 2">
    <name type="scientific">Laribacter hongkongensis (strain HLHK9)</name>
    <dbReference type="NCBI Taxonomy" id="557598"/>
    <lineage>
        <taxon>Bacteria</taxon>
        <taxon>Pseudomonadati</taxon>
        <taxon>Pseudomonadota</taxon>
        <taxon>Betaproteobacteria</taxon>
        <taxon>Neisseriales</taxon>
        <taxon>Aquaspirillaceae</taxon>
        <taxon>Laribacter</taxon>
    </lineage>
</organism>
<dbReference type="AlphaFoldDB" id="C1D8C6"/>
<dbReference type="STRING" id="557598.LHK_01731"/>
<protein>
    <submittedName>
        <fullName evidence="1">Uncharacterized protein</fullName>
    </submittedName>
</protein>